<dbReference type="STRING" id="141349.BN1232_04112"/>
<dbReference type="Gene3D" id="1.10.540.10">
    <property type="entry name" value="Acyl-CoA dehydrogenase/oxidase, N-terminal domain"/>
    <property type="match status" value="1"/>
</dbReference>
<evidence type="ECO:0000256" key="6">
    <source>
        <dbReference type="RuleBase" id="RU362125"/>
    </source>
</evidence>
<dbReference type="Gene3D" id="2.40.110.10">
    <property type="entry name" value="Butyryl-CoA Dehydrogenase, subunit A, domain 2"/>
    <property type="match status" value="1"/>
</dbReference>
<dbReference type="SUPFAM" id="SSF47203">
    <property type="entry name" value="Acyl-CoA dehydrogenase C-terminal domain-like"/>
    <property type="match status" value="1"/>
</dbReference>
<dbReference type="PROSITE" id="PS00072">
    <property type="entry name" value="ACYL_COA_DH_1"/>
    <property type="match status" value="1"/>
</dbReference>
<evidence type="ECO:0000259" key="7">
    <source>
        <dbReference type="Pfam" id="PF00441"/>
    </source>
</evidence>
<dbReference type="PANTHER" id="PTHR43884:SF12">
    <property type="entry name" value="ISOVALERYL-COA DEHYDROGENASE, MITOCHONDRIAL-RELATED"/>
    <property type="match status" value="1"/>
</dbReference>
<name>A0A0E4GZT7_MYCLN</name>
<evidence type="ECO:0000256" key="3">
    <source>
        <dbReference type="ARBA" id="ARBA00022630"/>
    </source>
</evidence>
<proteinExistence type="inferred from homology"/>
<dbReference type="InterPro" id="IPR036250">
    <property type="entry name" value="AcylCo_DH-like_C"/>
</dbReference>
<dbReference type="GO" id="GO:0003995">
    <property type="term" value="F:acyl-CoA dehydrogenase activity"/>
    <property type="evidence" value="ECO:0007669"/>
    <property type="project" value="InterPro"/>
</dbReference>
<dbReference type="SUPFAM" id="SSF56645">
    <property type="entry name" value="Acyl-CoA dehydrogenase NM domain-like"/>
    <property type="match status" value="1"/>
</dbReference>
<evidence type="ECO:0000256" key="5">
    <source>
        <dbReference type="ARBA" id="ARBA00023002"/>
    </source>
</evidence>
<dbReference type="Pfam" id="PF02770">
    <property type="entry name" value="Acyl-CoA_dh_M"/>
    <property type="match status" value="1"/>
</dbReference>
<dbReference type="InterPro" id="IPR006089">
    <property type="entry name" value="Acyl-CoA_DH_CS"/>
</dbReference>
<evidence type="ECO:0000259" key="8">
    <source>
        <dbReference type="Pfam" id="PF02770"/>
    </source>
</evidence>
<accession>A0A0E4GZT7</accession>
<dbReference type="InterPro" id="IPR046373">
    <property type="entry name" value="Acyl-CoA_Oxase/DH_mid-dom_sf"/>
</dbReference>
<feature type="domain" description="Acyl-CoA oxidase/dehydrogenase middle" evidence="8">
    <location>
        <begin position="127"/>
        <end position="222"/>
    </location>
</feature>
<keyword evidence="4 6" id="KW-0274">FAD</keyword>
<dbReference type="AlphaFoldDB" id="A0A0E4GZT7"/>
<dbReference type="RefSeq" id="WP_090604508.1">
    <property type="nucleotide sequence ID" value="NZ_CTEE01000001.1"/>
</dbReference>
<dbReference type="FunFam" id="2.40.110.10:FF:000001">
    <property type="entry name" value="Acyl-CoA dehydrogenase, mitochondrial"/>
    <property type="match status" value="1"/>
</dbReference>
<dbReference type="InterPro" id="IPR009075">
    <property type="entry name" value="AcylCo_DH/oxidase_C"/>
</dbReference>
<evidence type="ECO:0000313" key="11">
    <source>
        <dbReference type="Proteomes" id="UP000199251"/>
    </source>
</evidence>
<evidence type="ECO:0000259" key="9">
    <source>
        <dbReference type="Pfam" id="PF02771"/>
    </source>
</evidence>
<organism evidence="10 11">
    <name type="scientific">Mycobacterium lentiflavum</name>
    <dbReference type="NCBI Taxonomy" id="141349"/>
    <lineage>
        <taxon>Bacteria</taxon>
        <taxon>Bacillati</taxon>
        <taxon>Actinomycetota</taxon>
        <taxon>Actinomycetes</taxon>
        <taxon>Mycobacteriales</taxon>
        <taxon>Mycobacteriaceae</taxon>
        <taxon>Mycobacterium</taxon>
        <taxon>Mycobacterium simiae complex</taxon>
    </lineage>
</organism>
<dbReference type="InterPro" id="IPR037069">
    <property type="entry name" value="AcylCoA_DH/ox_N_sf"/>
</dbReference>
<dbReference type="GO" id="GO:0050660">
    <property type="term" value="F:flavin adenine dinucleotide binding"/>
    <property type="evidence" value="ECO:0007669"/>
    <property type="project" value="InterPro"/>
</dbReference>
<dbReference type="Pfam" id="PF00441">
    <property type="entry name" value="Acyl-CoA_dh_1"/>
    <property type="match status" value="1"/>
</dbReference>
<evidence type="ECO:0000256" key="4">
    <source>
        <dbReference type="ARBA" id="ARBA00022827"/>
    </source>
</evidence>
<comment type="similarity">
    <text evidence="2 6">Belongs to the acyl-CoA dehydrogenase family.</text>
</comment>
<dbReference type="InterPro" id="IPR009100">
    <property type="entry name" value="AcylCoA_DH/oxidase_NM_dom_sf"/>
</dbReference>
<sequence>MTLAQTRSVFTREQEQFRDQVCRFLDDDVVPEYSSWLADGKPSRRFWHGAAEAGILGVGVPEQFGGMAGSDYRHSAVVTEEIQARGLAIGGLRVQTDICLPYLLHHGSAEQRATWLPRMARGDVVVALGLSEPGAGSDLKAMSTRARRTGDHYVVNGAKTFISNGAAADLVILAVKTDPDAGRRGISLLLVDTTTPGFARGRKLDKLGLRAQDLAEISFTDMQVPVENLLGVENDGFTYLTSNLAQERLSIAVNSQAAAAAALSWAIEDHQHGAGPGQDVKFTLAQCAAEVAAGQALIDQALLRHVEGRLSGSDAAIAKLYCTELQGRVVERCLAIADPSTALRGDSRLGNAYLDGRVSRIYGGSSEIMKVIIGQSLGL</sequence>
<dbReference type="InterPro" id="IPR013786">
    <property type="entry name" value="AcylCoA_DH/ox_N"/>
</dbReference>
<dbReference type="EMBL" id="CTEE01000001">
    <property type="protein sequence ID" value="CQD18093.1"/>
    <property type="molecule type" value="Genomic_DNA"/>
</dbReference>
<dbReference type="OrthoDB" id="8876745at2"/>
<dbReference type="Pfam" id="PF02771">
    <property type="entry name" value="Acyl-CoA_dh_N"/>
    <property type="match status" value="1"/>
</dbReference>
<reference evidence="10 11" key="1">
    <citation type="submission" date="2015-03" db="EMBL/GenBank/DDBJ databases">
        <authorList>
            <person name="Urmite Genomes"/>
        </authorList>
    </citation>
    <scope>NUCLEOTIDE SEQUENCE [LARGE SCALE GENOMIC DNA]</scope>
    <source>
        <strain evidence="10 11">CSUR P1491</strain>
    </source>
</reference>
<evidence type="ECO:0000313" key="10">
    <source>
        <dbReference type="EMBL" id="CQD18093.1"/>
    </source>
</evidence>
<dbReference type="Proteomes" id="UP000199251">
    <property type="component" value="Unassembled WGS sequence"/>
</dbReference>
<dbReference type="Gene3D" id="1.20.140.10">
    <property type="entry name" value="Butyryl-CoA Dehydrogenase, subunit A, domain 3"/>
    <property type="match status" value="1"/>
</dbReference>
<protein>
    <submittedName>
        <fullName evidence="10">Acyl-CoA dehydrogenase</fullName>
    </submittedName>
</protein>
<gene>
    <name evidence="10" type="ORF">BN1232_04112</name>
</gene>
<evidence type="ECO:0000256" key="2">
    <source>
        <dbReference type="ARBA" id="ARBA00009347"/>
    </source>
</evidence>
<dbReference type="InterPro" id="IPR006091">
    <property type="entry name" value="Acyl-CoA_Oxase/DH_mid-dom"/>
</dbReference>
<dbReference type="PANTHER" id="PTHR43884">
    <property type="entry name" value="ACYL-COA DEHYDROGENASE"/>
    <property type="match status" value="1"/>
</dbReference>
<feature type="domain" description="Acyl-CoA dehydrogenase/oxidase C-terminal" evidence="7">
    <location>
        <begin position="234"/>
        <end position="377"/>
    </location>
</feature>
<evidence type="ECO:0000256" key="1">
    <source>
        <dbReference type="ARBA" id="ARBA00001974"/>
    </source>
</evidence>
<keyword evidence="3 6" id="KW-0285">Flavoprotein</keyword>
<comment type="cofactor">
    <cofactor evidence="1 6">
        <name>FAD</name>
        <dbReference type="ChEBI" id="CHEBI:57692"/>
    </cofactor>
</comment>
<feature type="domain" description="Acyl-CoA dehydrogenase/oxidase N-terminal" evidence="9">
    <location>
        <begin position="11"/>
        <end position="123"/>
    </location>
</feature>
<keyword evidence="5 6" id="KW-0560">Oxidoreductase</keyword>